<dbReference type="Gene3D" id="3.10.350.10">
    <property type="entry name" value="LysM domain"/>
    <property type="match status" value="1"/>
</dbReference>
<dbReference type="Proteomes" id="UP001597318">
    <property type="component" value="Unassembled WGS sequence"/>
</dbReference>
<keyword evidence="2" id="KW-0812">Transmembrane</keyword>
<feature type="domain" description="LysM" evidence="3">
    <location>
        <begin position="170"/>
        <end position="216"/>
    </location>
</feature>
<feature type="region of interest" description="Disordered" evidence="1">
    <location>
        <begin position="1"/>
        <end position="41"/>
    </location>
</feature>
<dbReference type="InterPro" id="IPR036779">
    <property type="entry name" value="LysM_dom_sf"/>
</dbReference>
<feature type="compositionally biased region" description="Polar residues" evidence="1">
    <location>
        <begin position="130"/>
        <end position="141"/>
    </location>
</feature>
<dbReference type="InterPro" id="IPR018392">
    <property type="entry name" value="LysM"/>
</dbReference>
<keyword evidence="2" id="KW-0472">Membrane</keyword>
<feature type="region of interest" description="Disordered" evidence="1">
    <location>
        <begin position="98"/>
        <end position="170"/>
    </location>
</feature>
<organism evidence="4 5">
    <name type="scientific">Metabacillus endolithicus</name>
    <dbReference type="NCBI Taxonomy" id="1535204"/>
    <lineage>
        <taxon>Bacteria</taxon>
        <taxon>Bacillati</taxon>
        <taxon>Bacillota</taxon>
        <taxon>Bacilli</taxon>
        <taxon>Bacillales</taxon>
        <taxon>Bacillaceae</taxon>
        <taxon>Metabacillus</taxon>
    </lineage>
</organism>
<dbReference type="EMBL" id="JBHUIK010000002">
    <property type="protein sequence ID" value="MFD2214204.1"/>
    <property type="molecule type" value="Genomic_DNA"/>
</dbReference>
<comment type="caution">
    <text evidence="4">The sequence shown here is derived from an EMBL/GenBank/DDBJ whole genome shotgun (WGS) entry which is preliminary data.</text>
</comment>
<name>A0ABW5BZ17_9BACI</name>
<dbReference type="SUPFAM" id="SSF54106">
    <property type="entry name" value="LysM domain"/>
    <property type="match status" value="1"/>
</dbReference>
<evidence type="ECO:0000256" key="2">
    <source>
        <dbReference type="SAM" id="Phobius"/>
    </source>
</evidence>
<proteinExistence type="predicted"/>
<dbReference type="SMART" id="SM00257">
    <property type="entry name" value="LysM"/>
    <property type="match status" value="1"/>
</dbReference>
<keyword evidence="2" id="KW-1133">Transmembrane helix</keyword>
<evidence type="ECO:0000256" key="1">
    <source>
        <dbReference type="SAM" id="MobiDB-lite"/>
    </source>
</evidence>
<evidence type="ECO:0000313" key="4">
    <source>
        <dbReference type="EMBL" id="MFD2214204.1"/>
    </source>
</evidence>
<feature type="compositionally biased region" description="Basic and acidic residues" evidence="1">
    <location>
        <begin position="1"/>
        <end position="38"/>
    </location>
</feature>
<dbReference type="RefSeq" id="WP_247344101.1">
    <property type="nucleotide sequence ID" value="NZ_CP095550.1"/>
</dbReference>
<dbReference type="Pfam" id="PF01476">
    <property type="entry name" value="LysM"/>
    <property type="match status" value="1"/>
</dbReference>
<evidence type="ECO:0000313" key="5">
    <source>
        <dbReference type="Proteomes" id="UP001597318"/>
    </source>
</evidence>
<accession>A0ABW5BZ17</accession>
<evidence type="ECO:0000259" key="3">
    <source>
        <dbReference type="PROSITE" id="PS51782"/>
    </source>
</evidence>
<dbReference type="PROSITE" id="PS51782">
    <property type="entry name" value="LYSM"/>
    <property type="match status" value="1"/>
</dbReference>
<keyword evidence="5" id="KW-1185">Reference proteome</keyword>
<feature type="compositionally biased region" description="Low complexity" evidence="1">
    <location>
        <begin position="150"/>
        <end position="159"/>
    </location>
</feature>
<feature type="transmembrane region" description="Helical" evidence="2">
    <location>
        <begin position="52"/>
        <end position="74"/>
    </location>
</feature>
<gene>
    <name evidence="4" type="ORF">ACFSKK_10985</name>
</gene>
<sequence>MNDQKRQSDQAEGLRTKMIDEYKQEHGDYPPRSEVHKDQKSKKAKVKMKYPVIRLLALFFILLPIFILSMNLYFNEKNAQTTQGDQIVGEDTVFISNGQESTSESEEVTSSDSIEEKQDTSDLESEEMVSPNTSNSENEVQVEQKDQIAEESSQENSEQTSDEEEYKEIKTHKVAGGETIFTIAIKYYNSKAGMETIRTYNGIKGNEIYEGQVLKIPIK</sequence>
<reference evidence="5" key="1">
    <citation type="journal article" date="2019" name="Int. J. Syst. Evol. Microbiol.">
        <title>The Global Catalogue of Microorganisms (GCM) 10K type strain sequencing project: providing services to taxonomists for standard genome sequencing and annotation.</title>
        <authorList>
            <consortium name="The Broad Institute Genomics Platform"/>
            <consortium name="The Broad Institute Genome Sequencing Center for Infectious Disease"/>
            <person name="Wu L."/>
            <person name="Ma J."/>
        </authorList>
    </citation>
    <scope>NUCLEOTIDE SEQUENCE [LARGE SCALE GENOMIC DNA]</scope>
    <source>
        <strain evidence="5">CGMCC 1.15474</strain>
    </source>
</reference>
<protein>
    <submittedName>
        <fullName evidence="4">LysM peptidoglycan-binding domain-containing protein</fullName>
    </submittedName>
</protein>
<dbReference type="CDD" id="cd00118">
    <property type="entry name" value="LysM"/>
    <property type="match status" value="1"/>
</dbReference>